<evidence type="ECO:0000313" key="15">
    <source>
        <dbReference type="RefSeq" id="XP_026662782.1"/>
    </source>
</evidence>
<dbReference type="OrthoDB" id="5421at2759"/>
<dbReference type="GO" id="GO:0005524">
    <property type="term" value="F:ATP binding"/>
    <property type="evidence" value="ECO:0007669"/>
    <property type="project" value="UniProtKB-KW"/>
</dbReference>
<evidence type="ECO:0000313" key="12">
    <source>
        <dbReference type="RefSeq" id="XP_026662779.1"/>
    </source>
</evidence>
<dbReference type="PANTHER" id="PTHR23069">
    <property type="entry name" value="AAA DOMAIN-CONTAINING"/>
    <property type="match status" value="1"/>
</dbReference>
<dbReference type="RefSeq" id="XP_026662779.1">
    <property type="nucleotide sequence ID" value="XM_026806978.2"/>
</dbReference>
<evidence type="ECO:0000256" key="2">
    <source>
        <dbReference type="ARBA" id="ARBA00022723"/>
    </source>
</evidence>
<dbReference type="GO" id="GO:0006337">
    <property type="term" value="P:nucleosome disassembly"/>
    <property type="evidence" value="ECO:0007669"/>
    <property type="project" value="TreeGrafter"/>
</dbReference>
<keyword evidence="10" id="KW-1185">Reference proteome</keyword>
<evidence type="ECO:0000313" key="14">
    <source>
        <dbReference type="RefSeq" id="XP_026662781.1"/>
    </source>
</evidence>
<dbReference type="RefSeq" id="XP_026662782.1">
    <property type="nucleotide sequence ID" value="XM_026806981.2"/>
</dbReference>
<dbReference type="PROSITE" id="PS00674">
    <property type="entry name" value="AAA"/>
    <property type="match status" value="1"/>
</dbReference>
<dbReference type="RefSeq" id="XP_026662784.1">
    <property type="nucleotide sequence ID" value="XM_026806983.2"/>
</dbReference>
<dbReference type="FunFam" id="3.40.50.300:FF:000061">
    <property type="entry name" value="ATPase family, AAA domain-containing 2"/>
    <property type="match status" value="1"/>
</dbReference>
<dbReference type="Gene3D" id="3.30.40.10">
    <property type="entry name" value="Zinc/RING finger domain, C3HC4 (zinc finger)"/>
    <property type="match status" value="1"/>
</dbReference>
<dbReference type="InterPro" id="IPR034732">
    <property type="entry name" value="EPHD"/>
</dbReference>
<dbReference type="Proteomes" id="UP000228380">
    <property type="component" value="Chromosome 4"/>
</dbReference>
<accession>A0A8B8J8B1</accession>
<dbReference type="InterPro" id="IPR041569">
    <property type="entry name" value="AAA_lid_3"/>
</dbReference>
<evidence type="ECO:0000313" key="17">
    <source>
        <dbReference type="RefSeq" id="XP_026662784.1"/>
    </source>
</evidence>
<evidence type="ECO:0000256" key="3">
    <source>
        <dbReference type="ARBA" id="ARBA00022741"/>
    </source>
</evidence>
<feature type="compositionally biased region" description="Basic residues" evidence="8">
    <location>
        <begin position="206"/>
        <end position="215"/>
    </location>
</feature>
<feature type="compositionally biased region" description="Basic and acidic residues" evidence="8">
    <location>
        <begin position="238"/>
        <end position="255"/>
    </location>
</feature>
<dbReference type="RefSeq" id="XP_026662781.1">
    <property type="nucleotide sequence ID" value="XM_026806980.2"/>
</dbReference>
<evidence type="ECO:0000313" key="10">
    <source>
        <dbReference type="Proteomes" id="UP000228380"/>
    </source>
</evidence>
<dbReference type="PANTHER" id="PTHR23069:SF7">
    <property type="entry name" value="P-LOOP CONTAINING NUCLEOSIDE TRIPHOSPHATE HYDROLASES SUPERFAMILY PROTEIN"/>
    <property type="match status" value="1"/>
</dbReference>
<feature type="region of interest" description="Disordered" evidence="8">
    <location>
        <begin position="1263"/>
        <end position="1290"/>
    </location>
</feature>
<dbReference type="InterPro" id="IPR003959">
    <property type="entry name" value="ATPase_AAA_core"/>
</dbReference>
<dbReference type="SMART" id="SM00382">
    <property type="entry name" value="AAA"/>
    <property type="match status" value="1"/>
</dbReference>
<dbReference type="GO" id="GO:0003682">
    <property type="term" value="F:chromatin binding"/>
    <property type="evidence" value="ECO:0007669"/>
    <property type="project" value="TreeGrafter"/>
</dbReference>
<evidence type="ECO:0000256" key="5">
    <source>
        <dbReference type="ARBA" id="ARBA00022833"/>
    </source>
</evidence>
<dbReference type="Pfam" id="PF17862">
    <property type="entry name" value="AAA_lid_3"/>
    <property type="match status" value="1"/>
</dbReference>
<evidence type="ECO:0000256" key="7">
    <source>
        <dbReference type="ARBA" id="ARBA00023117"/>
    </source>
</evidence>
<keyword evidence="6" id="KW-0067">ATP-binding</keyword>
<keyword evidence="4" id="KW-0863">Zinc-finger</keyword>
<dbReference type="GO" id="GO:0008270">
    <property type="term" value="F:zinc ion binding"/>
    <property type="evidence" value="ECO:0007669"/>
    <property type="project" value="UniProtKB-KW"/>
</dbReference>
<feature type="domain" description="PHD-type" evidence="9">
    <location>
        <begin position="390"/>
        <end position="510"/>
    </location>
</feature>
<keyword evidence="3" id="KW-0547">Nucleotide-binding</keyword>
<evidence type="ECO:0000256" key="1">
    <source>
        <dbReference type="ARBA" id="ARBA00006914"/>
    </source>
</evidence>
<evidence type="ECO:0000256" key="8">
    <source>
        <dbReference type="SAM" id="MobiDB-lite"/>
    </source>
</evidence>
<dbReference type="GO" id="GO:0042393">
    <property type="term" value="F:histone binding"/>
    <property type="evidence" value="ECO:0007669"/>
    <property type="project" value="TreeGrafter"/>
</dbReference>
<dbReference type="InterPro" id="IPR027417">
    <property type="entry name" value="P-loop_NTPase"/>
</dbReference>
<feature type="region of interest" description="Disordered" evidence="8">
    <location>
        <begin position="1"/>
        <end position="154"/>
    </location>
</feature>
<feature type="compositionally biased region" description="Basic and acidic residues" evidence="8">
    <location>
        <begin position="112"/>
        <end position="130"/>
    </location>
</feature>
<name>A0A8B8J8B1_PHODC</name>
<organism evidence="10 14">
    <name type="scientific">Phoenix dactylifera</name>
    <name type="common">Date palm</name>
    <dbReference type="NCBI Taxonomy" id="42345"/>
    <lineage>
        <taxon>Eukaryota</taxon>
        <taxon>Viridiplantae</taxon>
        <taxon>Streptophyta</taxon>
        <taxon>Embryophyta</taxon>
        <taxon>Tracheophyta</taxon>
        <taxon>Spermatophyta</taxon>
        <taxon>Magnoliopsida</taxon>
        <taxon>Liliopsida</taxon>
        <taxon>Arecaceae</taxon>
        <taxon>Coryphoideae</taxon>
        <taxon>Phoeniceae</taxon>
        <taxon>Phoenix</taxon>
    </lineage>
</organism>
<evidence type="ECO:0000256" key="4">
    <source>
        <dbReference type="ARBA" id="ARBA00022771"/>
    </source>
</evidence>
<dbReference type="Pfam" id="PF13771">
    <property type="entry name" value="zf-HC5HC2H"/>
    <property type="match status" value="1"/>
</dbReference>
<feature type="compositionally biased region" description="Basic and acidic residues" evidence="8">
    <location>
        <begin position="276"/>
        <end position="295"/>
    </location>
</feature>
<feature type="compositionally biased region" description="Basic residues" evidence="8">
    <location>
        <begin position="99"/>
        <end position="111"/>
    </location>
</feature>
<dbReference type="InterPro" id="IPR045199">
    <property type="entry name" value="ATAD2-like"/>
</dbReference>
<evidence type="ECO:0000259" key="9">
    <source>
        <dbReference type="PROSITE" id="PS51805"/>
    </source>
</evidence>
<dbReference type="GeneID" id="103713162"/>
<dbReference type="RefSeq" id="XP_026662780.1">
    <property type="nucleotide sequence ID" value="XM_026806979.2"/>
</dbReference>
<feature type="compositionally biased region" description="Basic and acidic residues" evidence="8">
    <location>
        <begin position="171"/>
        <end position="188"/>
    </location>
</feature>
<dbReference type="RefSeq" id="XP_026662778.1">
    <property type="nucleotide sequence ID" value="XM_026806977.2"/>
</dbReference>
<gene>
    <name evidence="11 12 13 14 15 16 17" type="primary">LOC103713162</name>
</gene>
<evidence type="ECO:0000256" key="6">
    <source>
        <dbReference type="ARBA" id="ARBA00022840"/>
    </source>
</evidence>
<dbReference type="Pfam" id="PF00004">
    <property type="entry name" value="AAA"/>
    <property type="match status" value="1"/>
</dbReference>
<dbReference type="InterPro" id="IPR003960">
    <property type="entry name" value="ATPase_AAA_CS"/>
</dbReference>
<protein>
    <submittedName>
        <fullName evidence="11 12">Uncharacterized protein LOC103713162</fullName>
    </submittedName>
</protein>
<keyword evidence="5" id="KW-0862">Zinc</keyword>
<dbReference type="GO" id="GO:0005634">
    <property type="term" value="C:nucleus"/>
    <property type="evidence" value="ECO:0007669"/>
    <property type="project" value="TreeGrafter"/>
</dbReference>
<proteinExistence type="inferred from homology"/>
<dbReference type="KEGG" id="pda:103713162"/>
<dbReference type="GO" id="GO:0006334">
    <property type="term" value="P:nucleosome assembly"/>
    <property type="evidence" value="ECO:0007669"/>
    <property type="project" value="TreeGrafter"/>
</dbReference>
<keyword evidence="2" id="KW-0479">Metal-binding</keyword>
<dbReference type="Gene3D" id="1.10.8.60">
    <property type="match status" value="1"/>
</dbReference>
<dbReference type="FunFam" id="3.30.40.10:FF:000739">
    <property type="entry name" value="P-loop containing nucleoside triphosphate hydrolases superfamily protein"/>
    <property type="match status" value="1"/>
</dbReference>
<reference evidence="10" key="1">
    <citation type="journal article" date="2019" name="Nat. Commun.">
        <title>Genome-wide association mapping of date palm fruit traits.</title>
        <authorList>
            <person name="Hazzouri K.M."/>
            <person name="Gros-Balthazard M."/>
            <person name="Flowers J.M."/>
            <person name="Copetti D."/>
            <person name="Lemansour A."/>
            <person name="Lebrun M."/>
            <person name="Masmoudi K."/>
            <person name="Ferrand S."/>
            <person name="Dhar M.I."/>
            <person name="Fresquez Z.A."/>
            <person name="Rosas U."/>
            <person name="Zhang J."/>
            <person name="Talag J."/>
            <person name="Lee S."/>
            <person name="Kudrna D."/>
            <person name="Powell R.F."/>
            <person name="Leitch I.J."/>
            <person name="Krueger R.R."/>
            <person name="Wing R.A."/>
            <person name="Amiri K.M.A."/>
            <person name="Purugganan M.D."/>
        </authorList>
    </citation>
    <scope>NUCLEOTIDE SEQUENCE [LARGE SCALE GENOMIC DNA]</scope>
    <source>
        <strain evidence="10">cv. Khalas</strain>
    </source>
</reference>
<dbReference type="GO" id="GO:0045815">
    <property type="term" value="P:transcription initiation-coupled chromatin remodeling"/>
    <property type="evidence" value="ECO:0007669"/>
    <property type="project" value="TreeGrafter"/>
</dbReference>
<comment type="similarity">
    <text evidence="1">Belongs to the AAA ATPase family.</text>
</comment>
<evidence type="ECO:0000313" key="11">
    <source>
        <dbReference type="RefSeq" id="XP_026662778.1"/>
    </source>
</evidence>
<feature type="compositionally biased region" description="Basic residues" evidence="8">
    <location>
        <begin position="14"/>
        <end position="32"/>
    </location>
</feature>
<evidence type="ECO:0000313" key="16">
    <source>
        <dbReference type="RefSeq" id="XP_026662783.1"/>
    </source>
</evidence>
<dbReference type="InterPro" id="IPR013083">
    <property type="entry name" value="Znf_RING/FYVE/PHD"/>
</dbReference>
<sequence length="1849" mass="204099">MPLSQTQAAAAAGGRKRRKGRPAGSRARKKQKRLDAICDNPSGLSIAAPRSPEDDSGRLRRSSRVRRAPAVLDASPVPSRRRKRSRDGDSPVRIGGGGSRKRRRKKKKGRMRRDGDRQDEGKALLLRRNEASLSSCGQETKDSEVEAGNWRSRLRSRVAKVRGKALFFGEKKHLQASDRVARKEKEPSKPVTMEGMSALDSPALGSKRRRRRRKRVSSDEISEGAEEPGDRAAVLPSDDGKDSGQKASPEEEIKAASDLQLGCEPNEDLQTAEQTQEVREEAECTKVGGEEKGDEPFEQGAAYPIPQVENTDLGNDAANQSGEHLNSKAVDNGEILKEDNLKLSISQDKLTQPHVKEGRRCGLCGGGADGKPPKRLVHESIESDNEAYEGSSASEEPNYDVWDGFGDEPGWLGRLLGPICDRFGMARVWVHQHCAVWSPEVYFAGLGCLKNVRAALCRGRVLKCSRCGRPGATIGCRVDRCPKTYHLPCGRADGCIFDHRKFLIACNDHRHLFQPQGESYSQQIRKMKFKKLKLDMRKLSHDSWRKDLEAEEKWLENCGEDEEFLKREGKRLHRDLLRIAPVYIGGSYENEKSYQGWESVAGLRDVIQCLKEVVILPLLYPEFFSTLGITPPRGVLLHGYPGTGKTLVVRALIGACSRGDKRIAYFARKGADCLGKYVGDAERQLRLLFQVAEKSQPSIIFFDEIDGLAPCRSRHQDQTHNSVVSTLLSLLDGLKSRGSVIVIGATNRPDAVDPALRRPGRFDREIYFPLPTLKDRAAILSLHTQSWPNPVSGSLLSRIANQTAGYAGADLQSLCTQAAMNALKRNCALQELLSSAEKGSDHCRLPPLPEFVVEERDWLKALALAPPPCSRREAGMAANDVVSSPLHSHLVPCLLKPLSHLLISFYIDERIWFPPSFRKALQSIECAIISALEQRSIPVVSWWSELHSLTSDPYFANEIEKILSRYGLVMGPSGSGHSYPLEDDNDVFEKFDSSRSKTSGSCTHSESMQKSLQLGNSSGFRTLIAGTPRSGQQHLASCLLHGYVGHINIQKVDLATISEEGHGDIILGLTQILMKCLNVGRCIIYMPRIDLWAIDETRGEDAKQSEGSPNACKSSQEVGVDAAKSSSQAWNSFVEQVDSVCASGSINILATCEMQNHDLPLAIRHFFTSDAVNHADSAPSEHTTPRFLMCIDGKFNPNLVIDSCAAKLSEDLVQHYAQLVHHRTHVSNSHDKNEVFPAVKANAEPPRLNMDTSVDAEWTVSNAGASFRDKETQQGTNGDQRWPPSSKMRGHDKVDLQLDSHEGSIPRIFPGKAMKGSSMLAIATFGNQILRYPQFAELCWVTSKLTEGPSADINGPWKGWPFNSCLMDSNSSPNKVVAGANSSNFKNRENSGVVRGLVAVGLLAYKGVYTSVREVSVEVRKVLELLVGKVRAKILGRKDKYRYLRLLSQVAYLEDIVNSWAYTFQSVQTDNQITMSNTKPVITESLYVDNNLSSSNLVHDPLSMQSVPNVSCNEEVSPKGSPHKLVTSNGECVDFNEGTSPSSDTSIIPDVNHFHEPSHSSFHSGSTSAATTLNGNGTYGSKSPAPAKKLEDMRHVDGLGVTESHLPSEANMCNLDSSVAVTMSCSKEASDKYTCLDNYHSSGSGGHVTDELGTVSEFAQRKSNEHSVVSGTACLYCCCSRCLRAIYVLVRRILYDCWRSNGRYSTIDDIHDLLASFSLRLLAVVRQSYISQSSTNSEECFGKNQGQRVQSECCACQDIVHKQVKKMSSQQMVHFTPTECSCHIRNEEDSEIANSESISLLQSALNFFFRDGVLMPSHPHKGAVLHCRFEKLCACSILEMIWMIKQPLR</sequence>
<dbReference type="Gene3D" id="3.40.50.300">
    <property type="entry name" value="P-loop containing nucleotide triphosphate hydrolases"/>
    <property type="match status" value="1"/>
</dbReference>
<keyword evidence="7" id="KW-0103">Bromodomain</keyword>
<reference evidence="11 12" key="2">
    <citation type="submission" date="2025-04" db="UniProtKB">
        <authorList>
            <consortium name="RefSeq"/>
        </authorList>
    </citation>
    <scope>IDENTIFICATION</scope>
    <source>
        <tissue evidence="11 12">Young leaves</tissue>
    </source>
</reference>
<dbReference type="FunFam" id="1.10.8.60:FF:000084">
    <property type="entry name" value="p-loop containing nucleoside triphosphate hydrolase superfamily protein"/>
    <property type="match status" value="1"/>
</dbReference>
<dbReference type="PROSITE" id="PS51805">
    <property type="entry name" value="EPHD"/>
    <property type="match status" value="1"/>
</dbReference>
<feature type="region of interest" description="Disordered" evidence="8">
    <location>
        <begin position="171"/>
        <end position="299"/>
    </location>
</feature>
<dbReference type="InterPro" id="IPR003593">
    <property type="entry name" value="AAA+_ATPase"/>
</dbReference>
<dbReference type="RefSeq" id="XP_026662783.1">
    <property type="nucleotide sequence ID" value="XM_026806982.2"/>
</dbReference>
<dbReference type="GO" id="GO:0016887">
    <property type="term" value="F:ATP hydrolysis activity"/>
    <property type="evidence" value="ECO:0007669"/>
    <property type="project" value="InterPro"/>
</dbReference>
<evidence type="ECO:0000313" key="13">
    <source>
        <dbReference type="RefSeq" id="XP_026662780.1"/>
    </source>
</evidence>
<dbReference type="SUPFAM" id="SSF52540">
    <property type="entry name" value="P-loop containing nucleoside triphosphate hydrolases"/>
    <property type="match status" value="1"/>
</dbReference>